<feature type="compositionally biased region" description="Basic and acidic residues" evidence="1">
    <location>
        <begin position="121"/>
        <end position="154"/>
    </location>
</feature>
<proteinExistence type="predicted"/>
<accession>A0AAE0BXK4</accession>
<comment type="caution">
    <text evidence="2">The sequence shown here is derived from an EMBL/GenBank/DDBJ whole genome shotgun (WGS) entry which is preliminary data.</text>
</comment>
<evidence type="ECO:0000256" key="1">
    <source>
        <dbReference type="SAM" id="MobiDB-lite"/>
    </source>
</evidence>
<sequence length="298" mass="33144">MSLLLNVSNLLDFTGKLARLKHGPTTAAIVNQQQQVLTEAKHVLLWFQELTVERQTEMLDLLVEPIGKLFKRNRQGLLLGPTVAITRPNATQAQAAAIRMAFTATAKVLKAMEASVATWQEEDKQLEEERPSSEEEGDKDSPPKRKRPAKDNPTRAKRKQLSPSSSRRKAKAMLAEHAVEDNEFVTLDDIENAAYLTPALLDGYVAFLRGSAVVWHAYLRKFPPVNLEYLIDPRKDDWLSDVPRAAAKDLFGASAGGGKKATFPNNDSIGEQENIKMVGDKLFNGDFYAVDGFDVRQV</sequence>
<dbReference type="Proteomes" id="UP001190700">
    <property type="component" value="Unassembled WGS sequence"/>
</dbReference>
<name>A0AAE0BXK4_9CHLO</name>
<keyword evidence="3" id="KW-1185">Reference proteome</keyword>
<gene>
    <name evidence="2" type="ORF">CYMTET_46743</name>
</gene>
<organism evidence="2 3">
    <name type="scientific">Cymbomonas tetramitiformis</name>
    <dbReference type="NCBI Taxonomy" id="36881"/>
    <lineage>
        <taxon>Eukaryota</taxon>
        <taxon>Viridiplantae</taxon>
        <taxon>Chlorophyta</taxon>
        <taxon>Pyramimonadophyceae</taxon>
        <taxon>Pyramimonadales</taxon>
        <taxon>Pyramimonadaceae</taxon>
        <taxon>Cymbomonas</taxon>
    </lineage>
</organism>
<evidence type="ECO:0000313" key="3">
    <source>
        <dbReference type="Proteomes" id="UP001190700"/>
    </source>
</evidence>
<evidence type="ECO:0000313" key="2">
    <source>
        <dbReference type="EMBL" id="KAK3243612.1"/>
    </source>
</evidence>
<reference evidence="2 3" key="1">
    <citation type="journal article" date="2015" name="Genome Biol. Evol.">
        <title>Comparative Genomics of a Bacterivorous Green Alga Reveals Evolutionary Causalities and Consequences of Phago-Mixotrophic Mode of Nutrition.</title>
        <authorList>
            <person name="Burns J.A."/>
            <person name="Paasch A."/>
            <person name="Narechania A."/>
            <person name="Kim E."/>
        </authorList>
    </citation>
    <scope>NUCLEOTIDE SEQUENCE [LARGE SCALE GENOMIC DNA]</scope>
    <source>
        <strain evidence="2 3">PLY_AMNH</strain>
    </source>
</reference>
<dbReference type="EMBL" id="LGRX02032754">
    <property type="protein sequence ID" value="KAK3243612.1"/>
    <property type="molecule type" value="Genomic_DNA"/>
</dbReference>
<dbReference type="AlphaFoldDB" id="A0AAE0BXK4"/>
<feature type="compositionally biased region" description="Basic residues" evidence="1">
    <location>
        <begin position="155"/>
        <end position="171"/>
    </location>
</feature>
<feature type="region of interest" description="Disordered" evidence="1">
    <location>
        <begin position="120"/>
        <end position="172"/>
    </location>
</feature>
<protein>
    <submittedName>
        <fullName evidence="2">Uncharacterized protein</fullName>
    </submittedName>
</protein>